<evidence type="ECO:0000313" key="2">
    <source>
        <dbReference type="EMBL" id="SNT16385.1"/>
    </source>
</evidence>
<organism evidence="2 3">
    <name type="scientific">Tropicimonas sediminicola</name>
    <dbReference type="NCBI Taxonomy" id="1031541"/>
    <lineage>
        <taxon>Bacteria</taxon>
        <taxon>Pseudomonadati</taxon>
        <taxon>Pseudomonadota</taxon>
        <taxon>Alphaproteobacteria</taxon>
        <taxon>Rhodobacterales</taxon>
        <taxon>Roseobacteraceae</taxon>
        <taxon>Tropicimonas</taxon>
    </lineage>
</organism>
<protein>
    <submittedName>
        <fullName evidence="2">HD domain-containing protein</fullName>
    </submittedName>
</protein>
<dbReference type="PANTHER" id="PTHR46246:SF1">
    <property type="entry name" value="GUANOSINE-3',5'-BIS(DIPHOSPHATE) 3'-PYROPHOSPHOHYDROLASE MESH1"/>
    <property type="match status" value="1"/>
</dbReference>
<dbReference type="AlphaFoldDB" id="A0A239KEA4"/>
<dbReference type="InterPro" id="IPR052194">
    <property type="entry name" value="MESH1"/>
</dbReference>
<dbReference type="PANTHER" id="PTHR46246">
    <property type="entry name" value="GUANOSINE-3',5'-BIS(DIPHOSPHATE) 3'-PYROPHOSPHOHYDROLASE MESH1"/>
    <property type="match status" value="1"/>
</dbReference>
<evidence type="ECO:0000259" key="1">
    <source>
        <dbReference type="SMART" id="SM00471"/>
    </source>
</evidence>
<dbReference type="OrthoDB" id="9802385at2"/>
<dbReference type="RefSeq" id="WP_089234275.1">
    <property type="nucleotide sequence ID" value="NZ_FZOY01000007.1"/>
</dbReference>
<feature type="domain" description="HD/PDEase" evidence="1">
    <location>
        <begin position="28"/>
        <end position="136"/>
    </location>
</feature>
<keyword evidence="3" id="KW-1185">Reference proteome</keyword>
<name>A0A239KEA4_9RHOB</name>
<accession>A0A239KEA4</accession>
<gene>
    <name evidence="2" type="ORF">SAMN05421757_10750</name>
</gene>
<dbReference type="Proteomes" id="UP000198426">
    <property type="component" value="Unassembled WGS sequence"/>
</dbReference>
<dbReference type="Pfam" id="PF13328">
    <property type="entry name" value="HD_4"/>
    <property type="match status" value="1"/>
</dbReference>
<dbReference type="EMBL" id="FZOY01000007">
    <property type="protein sequence ID" value="SNT16385.1"/>
    <property type="molecule type" value="Genomic_DNA"/>
</dbReference>
<sequence>MSDDILALSRALVFAAEAHRNQRRKGAAQEPYVNHLIEVMDLVARATGGQDVEQMIAALLHDTIEDAGVTAEDLEQRFGTRVARMVVDNTDDMTLSKPERKARRLAAMPSKPADSRAVKTADVISNLRALVVSAPAGWDIERKLGYLDGCRKLIAAGRGANDELERLFEETAAEAERAIRDDVPMNVEGRKEALRHLEVEIGQHVHLVYLPNTQMRWLTGADIQKLAQEAAIFFPSAAIHEAHATFDGTLRKILLARIRTDDSDAVVAFGQRLCRAFEQDFVGIEVAGRYLRVYADDTD</sequence>
<dbReference type="SUPFAM" id="SSF109604">
    <property type="entry name" value="HD-domain/PDEase-like"/>
    <property type="match status" value="1"/>
</dbReference>
<dbReference type="GO" id="GO:0008893">
    <property type="term" value="F:guanosine-3',5'-bis(diphosphate) 3'-diphosphatase activity"/>
    <property type="evidence" value="ECO:0007669"/>
    <property type="project" value="TreeGrafter"/>
</dbReference>
<evidence type="ECO:0000313" key="3">
    <source>
        <dbReference type="Proteomes" id="UP000198426"/>
    </source>
</evidence>
<dbReference type="Gene3D" id="1.10.3210.10">
    <property type="entry name" value="Hypothetical protein af1432"/>
    <property type="match status" value="1"/>
</dbReference>
<dbReference type="SMART" id="SM00471">
    <property type="entry name" value="HDc"/>
    <property type="match status" value="1"/>
</dbReference>
<proteinExistence type="predicted"/>
<reference evidence="2 3" key="1">
    <citation type="submission" date="2017-06" db="EMBL/GenBank/DDBJ databases">
        <authorList>
            <person name="Kim H.J."/>
            <person name="Triplett B.A."/>
        </authorList>
    </citation>
    <scope>NUCLEOTIDE SEQUENCE [LARGE SCALE GENOMIC DNA]</scope>
    <source>
        <strain evidence="2 3">DSM 29339</strain>
    </source>
</reference>
<dbReference type="InterPro" id="IPR003607">
    <property type="entry name" value="HD/PDEase_dom"/>
</dbReference>